<evidence type="ECO:0000313" key="2">
    <source>
        <dbReference type="EMBL" id="NYD33737.1"/>
    </source>
</evidence>
<feature type="region of interest" description="Disordered" evidence="1">
    <location>
        <begin position="268"/>
        <end position="293"/>
    </location>
</feature>
<evidence type="ECO:0008006" key="4">
    <source>
        <dbReference type="Google" id="ProtNLM"/>
    </source>
</evidence>
<proteinExistence type="predicted"/>
<reference evidence="2 3" key="1">
    <citation type="submission" date="2020-07" db="EMBL/GenBank/DDBJ databases">
        <title>Sequencing the genomes of 1000 actinobacteria strains.</title>
        <authorList>
            <person name="Klenk H.-P."/>
        </authorList>
    </citation>
    <scope>NUCLEOTIDE SEQUENCE [LARGE SCALE GENOMIC DNA]</scope>
    <source>
        <strain evidence="2 3">DSM 19082</strain>
    </source>
</reference>
<evidence type="ECO:0000313" key="3">
    <source>
        <dbReference type="Proteomes" id="UP000582231"/>
    </source>
</evidence>
<dbReference type="AlphaFoldDB" id="A0A852RJQ4"/>
<sequence length="492" mass="52492">MDLDLGELAAAELLARAEANVRERRQAEVDQLLLALAWCDRNGNDPQSAPGAAPVSRGGDRLVRLGGDGTPLVAELCLGELAIAFQSGYVSTHNLAAAALDLRHRLPAVWSLVLDLRMPVWLARKVAVLSRELDRDAVRLVDAAVAAAVQESPGRILRIAEAKVIEADLAAHQARVAADAQKTGCWLSKPRPGDIIDRLGGGEAATRRFAAKLPAGAAVQLDSVIDDLADALEAHHDRASDEEPPTRAQLRAQALALLSDPHAAARFLDGLDGGADDSPSPEPPRKKPARRRKAVIHVHVSALALTGVLPGVARVEGLGPFLREQLAELLGRHDVTVQPVLDLAGVTSVNAYEHPTIVRERALQRMCGDVFPHSTNAPGVGGHFDLDHPTPYVPPVRGGPPDQTGDHNAAPLTRRHHRIKTHGHLPDGGGGYQVRQLGLTAYRWITPHGLARIVTPRGTIRVELLRARDGTVLGECYPDPPVDLVHAAPVSA</sequence>
<name>A0A852RJQ4_9ACTN</name>
<evidence type="ECO:0000256" key="1">
    <source>
        <dbReference type="SAM" id="MobiDB-lite"/>
    </source>
</evidence>
<keyword evidence="3" id="KW-1185">Reference proteome</keyword>
<dbReference type="EMBL" id="JACCBF010000001">
    <property type="protein sequence ID" value="NYD33737.1"/>
    <property type="molecule type" value="Genomic_DNA"/>
</dbReference>
<gene>
    <name evidence="2" type="ORF">BJ958_005283</name>
</gene>
<organism evidence="2 3">
    <name type="scientific">Nocardioides kongjuensis</name>
    <dbReference type="NCBI Taxonomy" id="349522"/>
    <lineage>
        <taxon>Bacteria</taxon>
        <taxon>Bacillati</taxon>
        <taxon>Actinomycetota</taxon>
        <taxon>Actinomycetes</taxon>
        <taxon>Propionibacteriales</taxon>
        <taxon>Nocardioidaceae</taxon>
        <taxon>Nocardioides</taxon>
    </lineage>
</organism>
<dbReference type="RefSeq" id="WP_179729738.1">
    <property type="nucleotide sequence ID" value="NZ_BAABEF010000001.1"/>
</dbReference>
<accession>A0A852RJQ4</accession>
<dbReference type="Proteomes" id="UP000582231">
    <property type="component" value="Unassembled WGS sequence"/>
</dbReference>
<protein>
    <recommendedName>
        <fullName evidence="4">DUF222 domain-containing protein</fullName>
    </recommendedName>
</protein>
<comment type="caution">
    <text evidence="2">The sequence shown here is derived from an EMBL/GenBank/DDBJ whole genome shotgun (WGS) entry which is preliminary data.</text>
</comment>